<dbReference type="PROSITE" id="PS51257">
    <property type="entry name" value="PROKAR_LIPOPROTEIN"/>
    <property type="match status" value="1"/>
</dbReference>
<comment type="caution">
    <text evidence="2">The sequence shown here is derived from an EMBL/GenBank/DDBJ whole genome shotgun (WGS) entry which is preliminary data.</text>
</comment>
<feature type="signal peptide" evidence="1">
    <location>
        <begin position="1"/>
        <end position="22"/>
    </location>
</feature>
<dbReference type="SUPFAM" id="SSF52833">
    <property type="entry name" value="Thioredoxin-like"/>
    <property type="match status" value="1"/>
</dbReference>
<feature type="chain" id="PRO_5031333482" evidence="1">
    <location>
        <begin position="23"/>
        <end position="246"/>
    </location>
</feature>
<dbReference type="Proteomes" id="UP000461880">
    <property type="component" value="Unassembled WGS sequence"/>
</dbReference>
<keyword evidence="3" id="KW-1185">Reference proteome</keyword>
<dbReference type="Gene3D" id="3.40.30.10">
    <property type="entry name" value="Glutaredoxin"/>
    <property type="match status" value="1"/>
</dbReference>
<evidence type="ECO:0000256" key="1">
    <source>
        <dbReference type="SAM" id="SignalP"/>
    </source>
</evidence>
<sequence length="246" mass="26887">MKKWMILCLAALLAGCSSESKAAEQTASSGSQGCDIFEQCGTEASPSAEGTSFKEAYEALNGTERGEHTVRSVEIPENNPFQEITGDEAAALLDQDGEFYLYIGDEACPWCRSVIEQAVQSAMDAGIETIYYVQIWDADGNEVLRDAYQLDDDGNPVQKAAGTEAYQKMLTAFGDSLSEYTLTKEDGTEVDLGEKRIYAPNFFHWKDGKLVGSTTGTSEKQEGAYDDLTDEMKADEKEMLDAFFGA</sequence>
<proteinExistence type="predicted"/>
<keyword evidence="1" id="KW-0732">Signal</keyword>
<evidence type="ECO:0000313" key="3">
    <source>
        <dbReference type="Proteomes" id="UP000461880"/>
    </source>
</evidence>
<accession>A0A7X2NSZ8</accession>
<reference evidence="2 3" key="1">
    <citation type="submission" date="2019-08" db="EMBL/GenBank/DDBJ databases">
        <title>In-depth cultivation of the pig gut microbiome towards novel bacterial diversity and tailored functional studies.</title>
        <authorList>
            <person name="Wylensek D."/>
            <person name="Hitch T.C.A."/>
            <person name="Clavel T."/>
        </authorList>
    </citation>
    <scope>NUCLEOTIDE SEQUENCE [LARGE SCALE GENOMIC DNA]</scope>
    <source>
        <strain evidence="2 3">Oil+RF-744-GAM-WT-6</strain>
    </source>
</reference>
<dbReference type="InterPro" id="IPR036249">
    <property type="entry name" value="Thioredoxin-like_sf"/>
</dbReference>
<name>A0A7X2NSZ8_9FIRM</name>
<protein>
    <submittedName>
        <fullName evidence="2">Uncharacterized protein</fullName>
    </submittedName>
</protein>
<organism evidence="2 3">
    <name type="scientific">Stecheria intestinalis</name>
    <dbReference type="NCBI Taxonomy" id="2606630"/>
    <lineage>
        <taxon>Bacteria</taxon>
        <taxon>Bacillati</taxon>
        <taxon>Bacillota</taxon>
        <taxon>Erysipelotrichia</taxon>
        <taxon>Erysipelotrichales</taxon>
        <taxon>Erysipelotrichaceae</taxon>
        <taxon>Stecheria</taxon>
    </lineage>
</organism>
<dbReference type="EMBL" id="VUMN01000018">
    <property type="protein sequence ID" value="MSS58890.1"/>
    <property type="molecule type" value="Genomic_DNA"/>
</dbReference>
<dbReference type="AlphaFoldDB" id="A0A7X2NSZ8"/>
<dbReference type="RefSeq" id="WP_154504884.1">
    <property type="nucleotide sequence ID" value="NZ_JAQXPC010000081.1"/>
</dbReference>
<gene>
    <name evidence="2" type="ORF">FYJ51_08215</name>
</gene>
<evidence type="ECO:0000313" key="2">
    <source>
        <dbReference type="EMBL" id="MSS58890.1"/>
    </source>
</evidence>